<sequence length="31" mass="3442">MPVILQFLSIYSVSHCNSAGCFQLESNPWIG</sequence>
<reference evidence="1" key="1">
    <citation type="submission" date="2018-02" db="EMBL/GenBank/DDBJ databases">
        <title>Rhizophora mucronata_Transcriptome.</title>
        <authorList>
            <person name="Meera S.P."/>
            <person name="Sreeshan A."/>
            <person name="Augustine A."/>
        </authorList>
    </citation>
    <scope>NUCLEOTIDE SEQUENCE</scope>
    <source>
        <tissue evidence="1">Leaf</tissue>
    </source>
</reference>
<dbReference type="AlphaFoldDB" id="A0A2P2KDM0"/>
<name>A0A2P2KDM0_RHIMU</name>
<evidence type="ECO:0000313" key="1">
    <source>
        <dbReference type="EMBL" id="MBX03800.1"/>
    </source>
</evidence>
<organism evidence="1">
    <name type="scientific">Rhizophora mucronata</name>
    <name type="common">Asiatic mangrove</name>
    <dbReference type="NCBI Taxonomy" id="61149"/>
    <lineage>
        <taxon>Eukaryota</taxon>
        <taxon>Viridiplantae</taxon>
        <taxon>Streptophyta</taxon>
        <taxon>Embryophyta</taxon>
        <taxon>Tracheophyta</taxon>
        <taxon>Spermatophyta</taxon>
        <taxon>Magnoliopsida</taxon>
        <taxon>eudicotyledons</taxon>
        <taxon>Gunneridae</taxon>
        <taxon>Pentapetalae</taxon>
        <taxon>rosids</taxon>
        <taxon>fabids</taxon>
        <taxon>Malpighiales</taxon>
        <taxon>Rhizophoraceae</taxon>
        <taxon>Rhizophora</taxon>
    </lineage>
</organism>
<dbReference type="EMBL" id="GGEC01023316">
    <property type="protein sequence ID" value="MBX03800.1"/>
    <property type="molecule type" value="Transcribed_RNA"/>
</dbReference>
<proteinExistence type="predicted"/>
<accession>A0A2P2KDM0</accession>
<protein>
    <submittedName>
        <fullName evidence="1">Uncharacterized protein</fullName>
    </submittedName>
</protein>